<dbReference type="EMBL" id="NBYO01000001">
    <property type="protein sequence ID" value="OXT01650.1"/>
    <property type="molecule type" value="Genomic_DNA"/>
</dbReference>
<dbReference type="Pfam" id="PF03432">
    <property type="entry name" value="Relaxase"/>
    <property type="match status" value="1"/>
</dbReference>
<gene>
    <name evidence="3" type="ORF">B7H23_01370</name>
</gene>
<dbReference type="AlphaFoldDB" id="A0A231V0J3"/>
<dbReference type="InterPro" id="IPR005094">
    <property type="entry name" value="Endonuclease_MobA/VirD2"/>
</dbReference>
<proteinExistence type="predicted"/>
<feature type="compositionally biased region" description="Basic and acidic residues" evidence="1">
    <location>
        <begin position="402"/>
        <end position="413"/>
    </location>
</feature>
<sequence length="421" mass="48831">MILKGNQRAGASELAAHLLNLRDNDHVTVHELRGFVAGDLEGAFNEAYAVSRGTKCRQFLFSLSLNPPETADVPVEAFERAISRIENRLKLSGQPRAIIFHEKNGRRHAHCVWSRIDTDAMIAINLPHYKMKLRDIARALYHEHQWEMPPGLVHAKDRDPLNLARQEWQQALRVEKNPRKLKQLFLSSWETSDSRASFEAALSDQGFYLARGDRRGYIAVDRRGEVYSLSRWTGRKTNELKARLGPAAGLRSIEETKNLIAEHLSDTATEIQAAAQKRKADRRARYQAARAELVERQRLQRRQLAKRQGRRASIERKERQARMPTGLRALWSRLTGAYKALQKEIEQEAAACNQRDQLEQTELIWKQLRERRDLKERLRRQDRKPPEGLEALFAEIQTRQSQLRDAHMSETRKLSRRRRPS</sequence>
<name>A0A231V0J3_9HYPH</name>
<evidence type="ECO:0000313" key="4">
    <source>
        <dbReference type="Proteomes" id="UP000215405"/>
    </source>
</evidence>
<dbReference type="Proteomes" id="UP000215405">
    <property type="component" value="Unassembled WGS sequence"/>
</dbReference>
<evidence type="ECO:0000259" key="2">
    <source>
        <dbReference type="Pfam" id="PF03432"/>
    </source>
</evidence>
<dbReference type="RefSeq" id="WP_094075618.1">
    <property type="nucleotide sequence ID" value="NZ_NBYO01000001.1"/>
</dbReference>
<protein>
    <recommendedName>
        <fullName evidence="2">MobA/VirD2-like nuclease domain-containing protein</fullName>
    </recommendedName>
</protein>
<comment type="caution">
    <text evidence="3">The sequence shown here is derived from an EMBL/GenBank/DDBJ whole genome shotgun (WGS) entry which is preliminary data.</text>
</comment>
<feature type="domain" description="MobA/VirD2-like nuclease" evidence="2">
    <location>
        <begin position="33"/>
        <end position="146"/>
    </location>
</feature>
<evidence type="ECO:0000256" key="1">
    <source>
        <dbReference type="SAM" id="MobiDB-lite"/>
    </source>
</evidence>
<accession>A0A231V0J3</accession>
<feature type="region of interest" description="Disordered" evidence="1">
    <location>
        <begin position="400"/>
        <end position="421"/>
    </location>
</feature>
<organism evidence="3 4">
    <name type="scientific">Notoacmeibacter marinus</name>
    <dbReference type="NCBI Taxonomy" id="1876515"/>
    <lineage>
        <taxon>Bacteria</taxon>
        <taxon>Pseudomonadati</taxon>
        <taxon>Pseudomonadota</taxon>
        <taxon>Alphaproteobacteria</taxon>
        <taxon>Hyphomicrobiales</taxon>
        <taxon>Notoacmeibacteraceae</taxon>
        <taxon>Notoacmeibacter</taxon>
    </lineage>
</organism>
<keyword evidence="4" id="KW-1185">Reference proteome</keyword>
<evidence type="ECO:0000313" key="3">
    <source>
        <dbReference type="EMBL" id="OXT01650.1"/>
    </source>
</evidence>
<reference evidence="4" key="1">
    <citation type="journal article" date="2017" name="Int. J. Syst. Evol. Microbiol.">
        <title>Notoacmeibacter marinus gen. nov., sp. nov., isolated from the gut of a limpet and proposal of Notoacmeibacteraceae fam. nov. in the order Rhizobiales of the class Alphaproteobacteria.</title>
        <authorList>
            <person name="Huang Z."/>
            <person name="Guo F."/>
            <person name="Lai Q."/>
        </authorList>
    </citation>
    <scope>NUCLEOTIDE SEQUENCE [LARGE SCALE GENOMIC DNA]</scope>
    <source>
        <strain evidence="4">XMTR2A4</strain>
    </source>
</reference>